<evidence type="ECO:0000313" key="3">
    <source>
        <dbReference type="Proteomes" id="UP000254920"/>
    </source>
</evidence>
<name>A0A381DJC0_9BACT</name>
<dbReference type="Pfam" id="PF00899">
    <property type="entry name" value="ThiF"/>
    <property type="match status" value="1"/>
</dbReference>
<keyword evidence="2" id="KW-0548">Nucleotidyltransferase</keyword>
<keyword evidence="3" id="KW-1185">Reference proteome</keyword>
<feature type="domain" description="THIF-type NAD/FAD binding fold" evidence="1">
    <location>
        <begin position="15"/>
        <end position="144"/>
    </location>
</feature>
<protein>
    <submittedName>
        <fullName evidence="2">Peptide chain release factor 2</fullName>
        <ecNumber evidence="2">2.7.7.80</ecNumber>
    </submittedName>
</protein>
<dbReference type="GO" id="GO:0061605">
    <property type="term" value="F:molybdopterin-synthase adenylyltransferase activity"/>
    <property type="evidence" value="ECO:0007669"/>
    <property type="project" value="UniProtKB-EC"/>
</dbReference>
<dbReference type="OrthoDB" id="9804150at2"/>
<dbReference type="GO" id="GO:0061503">
    <property type="term" value="F:tRNA threonylcarbamoyladenosine dehydratase"/>
    <property type="evidence" value="ECO:0007669"/>
    <property type="project" value="TreeGrafter"/>
</dbReference>
<dbReference type="EC" id="2.7.7.80" evidence="2"/>
<reference evidence="2 3" key="1">
    <citation type="submission" date="2018-06" db="EMBL/GenBank/DDBJ databases">
        <authorList>
            <consortium name="Pathogen Informatics"/>
            <person name="Doyle S."/>
        </authorList>
    </citation>
    <scope>NUCLEOTIDE SEQUENCE [LARGE SCALE GENOMIC DNA]</scope>
    <source>
        <strain evidence="2 3">NCTC12475</strain>
    </source>
</reference>
<evidence type="ECO:0000313" key="2">
    <source>
        <dbReference type="EMBL" id="SUX10779.1"/>
    </source>
</evidence>
<dbReference type="EMBL" id="UFVD01000001">
    <property type="protein sequence ID" value="SUX10779.1"/>
    <property type="molecule type" value="Genomic_DNA"/>
</dbReference>
<accession>A0A381DJC0</accession>
<dbReference type="Proteomes" id="UP000254920">
    <property type="component" value="Unassembled WGS sequence"/>
</dbReference>
<dbReference type="InterPro" id="IPR045886">
    <property type="entry name" value="ThiF/MoeB/HesA"/>
</dbReference>
<dbReference type="PANTHER" id="PTHR43267:SF1">
    <property type="entry name" value="TRNA THREONYLCARBAMOYLADENOSINE DEHYDRATASE"/>
    <property type="match status" value="1"/>
</dbReference>
<dbReference type="RefSeq" id="WP_089183150.1">
    <property type="nucleotide sequence ID" value="NZ_CP043427.1"/>
</dbReference>
<gene>
    <name evidence="2" type="primary">moeB</name>
    <name evidence="2" type="ORF">NCTC12475_00986</name>
</gene>
<dbReference type="AlphaFoldDB" id="A0A381DJC0"/>
<keyword evidence="2" id="KW-0808">Transferase</keyword>
<organism evidence="2 3">
    <name type="scientific">Campylobacter sputorum subsp. sputorum</name>
    <dbReference type="NCBI Taxonomy" id="32024"/>
    <lineage>
        <taxon>Bacteria</taxon>
        <taxon>Pseudomonadati</taxon>
        <taxon>Campylobacterota</taxon>
        <taxon>Epsilonproteobacteria</taxon>
        <taxon>Campylobacterales</taxon>
        <taxon>Campylobacteraceae</taxon>
        <taxon>Campylobacter</taxon>
    </lineage>
</organism>
<proteinExistence type="predicted"/>
<dbReference type="PANTHER" id="PTHR43267">
    <property type="entry name" value="TRNA THREONYLCARBAMOYLADENOSINE DEHYDRATASE"/>
    <property type="match status" value="1"/>
</dbReference>
<dbReference type="GO" id="GO:0061504">
    <property type="term" value="P:cyclic threonylcarbamoyladenosine biosynthetic process"/>
    <property type="evidence" value="ECO:0007669"/>
    <property type="project" value="TreeGrafter"/>
</dbReference>
<dbReference type="InterPro" id="IPR035985">
    <property type="entry name" value="Ubiquitin-activating_enz"/>
</dbReference>
<dbReference type="InterPro" id="IPR000594">
    <property type="entry name" value="ThiF_NAD_FAD-bd"/>
</dbReference>
<sequence length="225" mass="25364">MDQIDRFSRSRLLFGTKFEKFKQTNILVCGCGGVGGACIEALYRTGFVNLTIIDKDIFEITNQNRQFGSENLGEKKVEVFANKFSGIKPIFETLTPEFIQNFNFNKFDVIIDAIDDMKAKIALAKKINDINLNSKQQIIFISSMGGAKRIDPSKIKISNIWQTTNDPLARKFRSELKKINFSGKFDVVFSTELPKCTSLGSFMGVTATFGLYLASYVVQKICEEE</sequence>
<dbReference type="Gene3D" id="3.40.50.720">
    <property type="entry name" value="NAD(P)-binding Rossmann-like Domain"/>
    <property type="match status" value="1"/>
</dbReference>
<dbReference type="STRING" id="32024.GCA_000788295_01768"/>
<dbReference type="GO" id="GO:0008641">
    <property type="term" value="F:ubiquitin-like modifier activating enzyme activity"/>
    <property type="evidence" value="ECO:0007669"/>
    <property type="project" value="InterPro"/>
</dbReference>
<dbReference type="GeneID" id="93091408"/>
<dbReference type="SUPFAM" id="SSF69572">
    <property type="entry name" value="Activating enzymes of the ubiquitin-like proteins"/>
    <property type="match status" value="1"/>
</dbReference>
<evidence type="ECO:0000259" key="1">
    <source>
        <dbReference type="Pfam" id="PF00899"/>
    </source>
</evidence>